<evidence type="ECO:0000313" key="2">
    <source>
        <dbReference type="Proteomes" id="UP000075809"/>
    </source>
</evidence>
<dbReference type="EMBL" id="KQ982736">
    <property type="protein sequence ID" value="KYQ51440.1"/>
    <property type="molecule type" value="Genomic_DNA"/>
</dbReference>
<dbReference type="AlphaFoldDB" id="A0A151WU57"/>
<protein>
    <submittedName>
        <fullName evidence="1">Uncharacterized protein</fullName>
    </submittedName>
</protein>
<proteinExistence type="predicted"/>
<name>A0A151WU57_9HYME</name>
<organism evidence="1 2">
    <name type="scientific">Mycetomoellerius zeteki</name>
    <dbReference type="NCBI Taxonomy" id="64791"/>
    <lineage>
        <taxon>Eukaryota</taxon>
        <taxon>Metazoa</taxon>
        <taxon>Ecdysozoa</taxon>
        <taxon>Arthropoda</taxon>
        <taxon>Hexapoda</taxon>
        <taxon>Insecta</taxon>
        <taxon>Pterygota</taxon>
        <taxon>Neoptera</taxon>
        <taxon>Endopterygota</taxon>
        <taxon>Hymenoptera</taxon>
        <taxon>Apocrita</taxon>
        <taxon>Aculeata</taxon>
        <taxon>Formicoidea</taxon>
        <taxon>Formicidae</taxon>
        <taxon>Myrmicinae</taxon>
        <taxon>Mycetomoellerius</taxon>
    </lineage>
</organism>
<dbReference type="Proteomes" id="UP000075809">
    <property type="component" value="Unassembled WGS sequence"/>
</dbReference>
<keyword evidence="2" id="KW-1185">Reference proteome</keyword>
<gene>
    <name evidence="1" type="ORF">ALC60_09438</name>
</gene>
<reference evidence="1 2" key="1">
    <citation type="submission" date="2015-09" db="EMBL/GenBank/DDBJ databases">
        <title>Trachymyrmex zeteki WGS genome.</title>
        <authorList>
            <person name="Nygaard S."/>
            <person name="Hu H."/>
            <person name="Boomsma J."/>
            <person name="Zhang G."/>
        </authorList>
    </citation>
    <scope>NUCLEOTIDE SEQUENCE [LARGE SCALE GENOMIC DNA]</scope>
    <source>
        <strain evidence="1">Tzet28-1</strain>
        <tissue evidence="1">Whole body</tissue>
    </source>
</reference>
<accession>A0A151WU57</accession>
<sequence>MRQDKIFGKLNVRKLRLISGDDVEDICGCDSALTFKRNGGREEGKGRKEDYDFRSANSSRVLLCHARANTLSEFHETRLLHTQSLFHG</sequence>
<evidence type="ECO:0000313" key="1">
    <source>
        <dbReference type="EMBL" id="KYQ51440.1"/>
    </source>
</evidence>